<dbReference type="EMBL" id="CM042012">
    <property type="protein sequence ID" value="KAI3749401.1"/>
    <property type="molecule type" value="Genomic_DNA"/>
</dbReference>
<keyword evidence="2" id="KW-1185">Reference proteome</keyword>
<evidence type="ECO:0000313" key="2">
    <source>
        <dbReference type="Proteomes" id="UP001055811"/>
    </source>
</evidence>
<protein>
    <submittedName>
        <fullName evidence="1">Uncharacterized protein</fullName>
    </submittedName>
</protein>
<comment type="caution">
    <text evidence="1">The sequence shown here is derived from an EMBL/GenBank/DDBJ whole genome shotgun (WGS) entry which is preliminary data.</text>
</comment>
<dbReference type="Proteomes" id="UP001055811">
    <property type="component" value="Linkage Group LG04"/>
</dbReference>
<evidence type="ECO:0000313" key="1">
    <source>
        <dbReference type="EMBL" id="KAI3749401.1"/>
    </source>
</evidence>
<accession>A0ACB9DSG1</accession>
<gene>
    <name evidence="1" type="ORF">L2E82_20012</name>
</gene>
<name>A0ACB9DSG1_CICIN</name>
<reference evidence="2" key="1">
    <citation type="journal article" date="2022" name="Mol. Ecol. Resour.">
        <title>The genomes of chicory, endive, great burdock and yacon provide insights into Asteraceae palaeo-polyploidization history and plant inulin production.</title>
        <authorList>
            <person name="Fan W."/>
            <person name="Wang S."/>
            <person name="Wang H."/>
            <person name="Wang A."/>
            <person name="Jiang F."/>
            <person name="Liu H."/>
            <person name="Zhao H."/>
            <person name="Xu D."/>
            <person name="Zhang Y."/>
        </authorList>
    </citation>
    <scope>NUCLEOTIDE SEQUENCE [LARGE SCALE GENOMIC DNA]</scope>
    <source>
        <strain evidence="2">cv. Punajuju</strain>
    </source>
</reference>
<proteinExistence type="predicted"/>
<sequence>MCAISSRWNLTVAFSAPKVEPCSWRIHHTLLKYASETTVELNPFSLSFTLRSGCSIDVYTRICASGSFD</sequence>
<organism evidence="1 2">
    <name type="scientific">Cichorium intybus</name>
    <name type="common">Chicory</name>
    <dbReference type="NCBI Taxonomy" id="13427"/>
    <lineage>
        <taxon>Eukaryota</taxon>
        <taxon>Viridiplantae</taxon>
        <taxon>Streptophyta</taxon>
        <taxon>Embryophyta</taxon>
        <taxon>Tracheophyta</taxon>
        <taxon>Spermatophyta</taxon>
        <taxon>Magnoliopsida</taxon>
        <taxon>eudicotyledons</taxon>
        <taxon>Gunneridae</taxon>
        <taxon>Pentapetalae</taxon>
        <taxon>asterids</taxon>
        <taxon>campanulids</taxon>
        <taxon>Asterales</taxon>
        <taxon>Asteraceae</taxon>
        <taxon>Cichorioideae</taxon>
        <taxon>Cichorieae</taxon>
        <taxon>Cichoriinae</taxon>
        <taxon>Cichorium</taxon>
    </lineage>
</organism>
<reference evidence="1 2" key="2">
    <citation type="journal article" date="2022" name="Mol. Ecol. Resour.">
        <title>The genomes of chicory, endive, great burdock and yacon provide insights into Asteraceae paleo-polyploidization history and plant inulin production.</title>
        <authorList>
            <person name="Fan W."/>
            <person name="Wang S."/>
            <person name="Wang H."/>
            <person name="Wang A."/>
            <person name="Jiang F."/>
            <person name="Liu H."/>
            <person name="Zhao H."/>
            <person name="Xu D."/>
            <person name="Zhang Y."/>
        </authorList>
    </citation>
    <scope>NUCLEOTIDE SEQUENCE [LARGE SCALE GENOMIC DNA]</scope>
    <source>
        <strain evidence="2">cv. Punajuju</strain>
        <tissue evidence="1">Leaves</tissue>
    </source>
</reference>